<gene>
    <name evidence="2" type="ORF">ACMD2_03912</name>
</gene>
<proteinExistence type="predicted"/>
<dbReference type="Proteomes" id="UP000092600">
    <property type="component" value="Unassembled WGS sequence"/>
</dbReference>
<name>A0A199V6B6_ANACO</name>
<evidence type="ECO:0000313" key="2">
    <source>
        <dbReference type="EMBL" id="OAY72390.1"/>
    </source>
</evidence>
<keyword evidence="1" id="KW-0472">Membrane</keyword>
<keyword evidence="1" id="KW-0812">Transmembrane</keyword>
<evidence type="ECO:0000256" key="1">
    <source>
        <dbReference type="SAM" id="Phobius"/>
    </source>
</evidence>
<keyword evidence="1" id="KW-1133">Transmembrane helix</keyword>
<reference evidence="2 3" key="1">
    <citation type="journal article" date="2016" name="DNA Res.">
        <title>The draft genome of MD-2 pineapple using hybrid error correction of long reads.</title>
        <authorList>
            <person name="Redwan R.M."/>
            <person name="Saidin A."/>
            <person name="Kumar S.V."/>
        </authorList>
    </citation>
    <scope>NUCLEOTIDE SEQUENCE [LARGE SCALE GENOMIC DNA]</scope>
    <source>
        <strain evidence="3">cv. MD2</strain>
        <tissue evidence="2">Leaf</tissue>
    </source>
</reference>
<evidence type="ECO:0000313" key="3">
    <source>
        <dbReference type="Proteomes" id="UP000092600"/>
    </source>
</evidence>
<sequence length="109" mass="12716">MDSVYRTPLEGVKMRLALYVVFQNDPTGMARKRRRGGDLLGKLLESVRFDFLLSSSSTFLVKCDCLIIHFFWMLLTLGIQWVFFPQMLLCLTEDHARNVSELFIVFKYA</sequence>
<dbReference type="AlphaFoldDB" id="A0A199V6B6"/>
<accession>A0A199V6B6</accession>
<protein>
    <submittedName>
        <fullName evidence="2">Uncharacterized protein</fullName>
    </submittedName>
</protein>
<comment type="caution">
    <text evidence="2">The sequence shown here is derived from an EMBL/GenBank/DDBJ whole genome shotgun (WGS) entry which is preliminary data.</text>
</comment>
<organism evidence="2 3">
    <name type="scientific">Ananas comosus</name>
    <name type="common">Pineapple</name>
    <name type="synonym">Ananas ananas</name>
    <dbReference type="NCBI Taxonomy" id="4615"/>
    <lineage>
        <taxon>Eukaryota</taxon>
        <taxon>Viridiplantae</taxon>
        <taxon>Streptophyta</taxon>
        <taxon>Embryophyta</taxon>
        <taxon>Tracheophyta</taxon>
        <taxon>Spermatophyta</taxon>
        <taxon>Magnoliopsida</taxon>
        <taxon>Liliopsida</taxon>
        <taxon>Poales</taxon>
        <taxon>Bromeliaceae</taxon>
        <taxon>Bromelioideae</taxon>
        <taxon>Ananas</taxon>
    </lineage>
</organism>
<feature type="transmembrane region" description="Helical" evidence="1">
    <location>
        <begin position="59"/>
        <end position="84"/>
    </location>
</feature>
<dbReference type="EMBL" id="LSRQ01003110">
    <property type="protein sequence ID" value="OAY72390.1"/>
    <property type="molecule type" value="Genomic_DNA"/>
</dbReference>